<dbReference type="Gene3D" id="3.40.190.10">
    <property type="entry name" value="Periplasmic binding protein-like II"/>
    <property type="match status" value="1"/>
</dbReference>
<keyword evidence="2" id="KW-0813">Transport</keyword>
<proteinExistence type="inferred from homology"/>
<sequence length="299" mass="32998">MLCMTLAVVLLLSSLAFASAEEEKVFNLVTSSNSIATKLDAVWVNRGDLFKTLVFRSLFLPDTTLTNLSPDLAASYTVSDDNLTVEVTLKDNIFWHDMEPITAEDVKWSIETALKAASLNAIYSTAFSNLEGAAEWTSGEAEEISGITIDGNVVTFQLARTSSTFLPILGQFAILPKHCLEDVDPLELHNDDFWQMPVGSGMYKVAEFNPGNYVVYERFEGYEGEAPQFDRMVLSAVGDYTIAASLGDVDYMISSNPDQINSLNEMEHMTQFPVPINYYRYGSRDVRRAGAGEPGGLHP</sequence>
<dbReference type="AlphaFoldDB" id="A0A9D0YYZ9"/>
<dbReference type="PANTHER" id="PTHR30290:SF9">
    <property type="entry name" value="OLIGOPEPTIDE-BINDING PROTEIN APPA"/>
    <property type="match status" value="1"/>
</dbReference>
<comment type="similarity">
    <text evidence="1">Belongs to the bacterial solute-binding protein 5 family.</text>
</comment>
<feature type="domain" description="Solute-binding protein family 5" evidence="5">
    <location>
        <begin position="68"/>
        <end position="281"/>
    </location>
</feature>
<dbReference type="PANTHER" id="PTHR30290">
    <property type="entry name" value="PERIPLASMIC BINDING COMPONENT OF ABC TRANSPORTER"/>
    <property type="match status" value="1"/>
</dbReference>
<dbReference type="CDD" id="cd00995">
    <property type="entry name" value="PBP2_NikA_DppA_OppA_like"/>
    <property type="match status" value="1"/>
</dbReference>
<evidence type="ECO:0000256" key="3">
    <source>
        <dbReference type="ARBA" id="ARBA00022729"/>
    </source>
</evidence>
<name>A0A9D0YYZ9_9FIRM</name>
<evidence type="ECO:0000313" key="6">
    <source>
        <dbReference type="EMBL" id="HIQ64006.1"/>
    </source>
</evidence>
<reference evidence="6" key="2">
    <citation type="journal article" date="2021" name="PeerJ">
        <title>Extensive microbial diversity within the chicken gut microbiome revealed by metagenomics and culture.</title>
        <authorList>
            <person name="Gilroy R."/>
            <person name="Ravi A."/>
            <person name="Getino M."/>
            <person name="Pursley I."/>
            <person name="Horton D.L."/>
            <person name="Alikhan N.F."/>
            <person name="Baker D."/>
            <person name="Gharbi K."/>
            <person name="Hall N."/>
            <person name="Watson M."/>
            <person name="Adriaenssens E.M."/>
            <person name="Foster-Nyarko E."/>
            <person name="Jarju S."/>
            <person name="Secka A."/>
            <person name="Antonio M."/>
            <person name="Oren A."/>
            <person name="Chaudhuri R.R."/>
            <person name="La Ragione R."/>
            <person name="Hildebrand F."/>
            <person name="Pallen M.J."/>
        </authorList>
    </citation>
    <scope>NUCLEOTIDE SEQUENCE</scope>
    <source>
        <strain evidence="6">ChiHile30-977</strain>
    </source>
</reference>
<evidence type="ECO:0000256" key="2">
    <source>
        <dbReference type="ARBA" id="ARBA00022448"/>
    </source>
</evidence>
<evidence type="ECO:0000313" key="7">
    <source>
        <dbReference type="Proteomes" id="UP000886819"/>
    </source>
</evidence>
<dbReference type="EMBL" id="DVFI01000146">
    <property type="protein sequence ID" value="HIQ64006.1"/>
    <property type="molecule type" value="Genomic_DNA"/>
</dbReference>
<accession>A0A9D0YYZ9</accession>
<dbReference type="GO" id="GO:1904680">
    <property type="term" value="F:peptide transmembrane transporter activity"/>
    <property type="evidence" value="ECO:0007669"/>
    <property type="project" value="TreeGrafter"/>
</dbReference>
<evidence type="ECO:0000256" key="1">
    <source>
        <dbReference type="ARBA" id="ARBA00005695"/>
    </source>
</evidence>
<keyword evidence="3 4" id="KW-0732">Signal</keyword>
<feature type="signal peptide" evidence="4">
    <location>
        <begin position="1"/>
        <end position="18"/>
    </location>
</feature>
<evidence type="ECO:0000256" key="4">
    <source>
        <dbReference type="SAM" id="SignalP"/>
    </source>
</evidence>
<organism evidence="6 7">
    <name type="scientific">Candidatus Avichristensenella intestinipullorum</name>
    <dbReference type="NCBI Taxonomy" id="2840693"/>
    <lineage>
        <taxon>Bacteria</taxon>
        <taxon>Bacillati</taxon>
        <taxon>Bacillota</taxon>
        <taxon>Clostridia</taxon>
        <taxon>Candidatus Avichristensenella</taxon>
    </lineage>
</organism>
<dbReference type="SUPFAM" id="SSF53850">
    <property type="entry name" value="Periplasmic binding protein-like II"/>
    <property type="match status" value="1"/>
</dbReference>
<evidence type="ECO:0000259" key="5">
    <source>
        <dbReference type="Pfam" id="PF00496"/>
    </source>
</evidence>
<dbReference type="GO" id="GO:0015833">
    <property type="term" value="P:peptide transport"/>
    <property type="evidence" value="ECO:0007669"/>
    <property type="project" value="TreeGrafter"/>
</dbReference>
<protein>
    <submittedName>
        <fullName evidence="6">ABC transporter substrate-binding protein</fullName>
    </submittedName>
</protein>
<reference evidence="6" key="1">
    <citation type="submission" date="2020-10" db="EMBL/GenBank/DDBJ databases">
        <authorList>
            <person name="Gilroy R."/>
        </authorList>
    </citation>
    <scope>NUCLEOTIDE SEQUENCE</scope>
    <source>
        <strain evidence="6">ChiHile30-977</strain>
    </source>
</reference>
<dbReference type="Proteomes" id="UP000886819">
    <property type="component" value="Unassembled WGS sequence"/>
</dbReference>
<dbReference type="InterPro" id="IPR039424">
    <property type="entry name" value="SBP_5"/>
</dbReference>
<feature type="chain" id="PRO_5039437544" evidence="4">
    <location>
        <begin position="19"/>
        <end position="299"/>
    </location>
</feature>
<dbReference type="InterPro" id="IPR000914">
    <property type="entry name" value="SBP_5_dom"/>
</dbReference>
<dbReference type="Pfam" id="PF00496">
    <property type="entry name" value="SBP_bac_5"/>
    <property type="match status" value="1"/>
</dbReference>
<gene>
    <name evidence="6" type="ORF">IAA66_10580</name>
</gene>
<comment type="caution">
    <text evidence="6">The sequence shown here is derived from an EMBL/GenBank/DDBJ whole genome shotgun (WGS) entry which is preliminary data.</text>
</comment>